<evidence type="ECO:0000313" key="7">
    <source>
        <dbReference type="EMBL" id="OOS19859.1"/>
    </source>
</evidence>
<proteinExistence type="inferred from homology"/>
<dbReference type="OrthoDB" id="9792500at2"/>
<reference evidence="7 8" key="1">
    <citation type="submission" date="2017-02" db="EMBL/GenBank/DDBJ databases">
        <title>Draft genome sequence of Moraxella lincolnii CCUG 9405T type strain.</title>
        <authorList>
            <person name="Salva-Serra F."/>
            <person name="Engstrom-Jakobsson H."/>
            <person name="Thorell K."/>
            <person name="Jaen-Luchoro D."/>
            <person name="Gonzales-Siles L."/>
            <person name="Karlsson R."/>
            <person name="Yazdan S."/>
            <person name="Boulund F."/>
            <person name="Johnning A."/>
            <person name="Engstrand L."/>
            <person name="Kristiansson E."/>
            <person name="Moore E."/>
        </authorList>
    </citation>
    <scope>NUCLEOTIDE SEQUENCE [LARGE SCALE GENOMIC DNA]</scope>
    <source>
        <strain evidence="7 8">CCUG 9405</strain>
    </source>
</reference>
<evidence type="ECO:0000256" key="5">
    <source>
        <dbReference type="PIRNR" id="PIRNR006276"/>
    </source>
</evidence>
<dbReference type="CDD" id="cd00293">
    <property type="entry name" value="USP-like"/>
    <property type="match status" value="1"/>
</dbReference>
<evidence type="ECO:0000256" key="1">
    <source>
        <dbReference type="ARBA" id="ARBA00004496"/>
    </source>
</evidence>
<comment type="caution">
    <text evidence="7">The sequence shown here is derived from an EMBL/GenBank/DDBJ whole genome shotgun (WGS) entry which is preliminary data.</text>
</comment>
<evidence type="ECO:0000313" key="8">
    <source>
        <dbReference type="Proteomes" id="UP000191094"/>
    </source>
</evidence>
<dbReference type="GO" id="GO:0005737">
    <property type="term" value="C:cytoplasm"/>
    <property type="evidence" value="ECO:0007669"/>
    <property type="project" value="UniProtKB-SubCell"/>
</dbReference>
<dbReference type="Proteomes" id="UP000191094">
    <property type="component" value="Unassembled WGS sequence"/>
</dbReference>
<dbReference type="STRING" id="90241.B0682_07920"/>
<dbReference type="InterPro" id="IPR006015">
    <property type="entry name" value="Universal_stress_UspA"/>
</dbReference>
<feature type="domain" description="UspA" evidence="6">
    <location>
        <begin position="3"/>
        <end position="145"/>
    </location>
</feature>
<dbReference type="RefSeq" id="WP_078308048.1">
    <property type="nucleotide sequence ID" value="NZ_CP147511.1"/>
</dbReference>
<dbReference type="EMBL" id="MUYT01000012">
    <property type="protein sequence ID" value="OOS19859.1"/>
    <property type="molecule type" value="Genomic_DNA"/>
</dbReference>
<dbReference type="InterPro" id="IPR014729">
    <property type="entry name" value="Rossmann-like_a/b/a_fold"/>
</dbReference>
<name>A0A1T0CC45_9GAMM</name>
<comment type="subunit">
    <text evidence="3">Homodimer.</text>
</comment>
<dbReference type="SUPFAM" id="SSF52402">
    <property type="entry name" value="Adenine nucleotide alpha hydrolases-like"/>
    <property type="match status" value="1"/>
</dbReference>
<dbReference type="InterPro" id="IPR006016">
    <property type="entry name" value="UspA"/>
</dbReference>
<sequence length="147" mass="16313">MNYQHILLVTDLKNDADLVAAKAKMMLNAHPNAQLSVLHVVKDNMVGFGYELIPASSIYDGVDKKRQQIAQQKSQELLKRHDIDSGNININTAISSSNGIISYCHSHQVDLMIIGRHERHGLSALLKGTTIDNILPDINCDVFIVQL</sequence>
<dbReference type="Pfam" id="PF00582">
    <property type="entry name" value="Usp"/>
    <property type="match status" value="1"/>
</dbReference>
<accession>A0A1T0CC45</accession>
<dbReference type="PANTHER" id="PTHR46268:SF23">
    <property type="entry name" value="UNIVERSAL STRESS PROTEIN A-RELATED"/>
    <property type="match status" value="1"/>
</dbReference>
<evidence type="ECO:0000259" key="6">
    <source>
        <dbReference type="Pfam" id="PF00582"/>
    </source>
</evidence>
<evidence type="ECO:0000256" key="3">
    <source>
        <dbReference type="ARBA" id="ARBA00011738"/>
    </source>
</evidence>
<dbReference type="Gene3D" id="3.40.50.620">
    <property type="entry name" value="HUPs"/>
    <property type="match status" value="1"/>
</dbReference>
<dbReference type="PANTHER" id="PTHR46268">
    <property type="entry name" value="STRESS RESPONSE PROTEIN NHAX"/>
    <property type="match status" value="1"/>
</dbReference>
<keyword evidence="8" id="KW-1185">Reference proteome</keyword>
<comment type="similarity">
    <text evidence="2 5">Belongs to the universal stress protein A family.</text>
</comment>
<keyword evidence="4 5" id="KW-0963">Cytoplasm</keyword>
<evidence type="ECO:0000256" key="4">
    <source>
        <dbReference type="ARBA" id="ARBA00022490"/>
    </source>
</evidence>
<comment type="subcellular location">
    <subcellularLocation>
        <location evidence="1 5">Cytoplasm</location>
    </subcellularLocation>
</comment>
<dbReference type="PRINTS" id="PR01438">
    <property type="entry name" value="UNVRSLSTRESS"/>
</dbReference>
<organism evidence="7 8">
    <name type="scientific">Lwoffella lincolnii</name>
    <dbReference type="NCBI Taxonomy" id="90241"/>
    <lineage>
        <taxon>Bacteria</taxon>
        <taxon>Pseudomonadati</taxon>
        <taxon>Pseudomonadota</taxon>
        <taxon>Gammaproteobacteria</taxon>
        <taxon>Moraxellales</taxon>
        <taxon>Moraxellaceae</taxon>
        <taxon>Lwoffella</taxon>
    </lineage>
</organism>
<dbReference type="PIRSF" id="PIRSF006276">
    <property type="entry name" value="UspA"/>
    <property type="match status" value="1"/>
</dbReference>
<dbReference type="AlphaFoldDB" id="A0A1T0CC45"/>
<gene>
    <name evidence="7" type="ORF">B0682_07920</name>
</gene>
<evidence type="ECO:0000256" key="2">
    <source>
        <dbReference type="ARBA" id="ARBA00008791"/>
    </source>
</evidence>
<protein>
    <recommendedName>
        <fullName evidence="5">Universal stress protein</fullName>
    </recommendedName>
</protein>